<dbReference type="Proteomes" id="UP001162090">
    <property type="component" value="Chromosome 7"/>
</dbReference>
<feature type="compositionally biased region" description="Basic and acidic residues" evidence="1">
    <location>
        <begin position="192"/>
        <end position="201"/>
    </location>
</feature>
<accession>A0AA35JI12</accession>
<feature type="region of interest" description="Disordered" evidence="1">
    <location>
        <begin position="113"/>
        <end position="201"/>
    </location>
</feature>
<gene>
    <name evidence="2" type="primary">SUVC07G3130</name>
    <name evidence="2" type="ORF">SUVC_07G3130</name>
</gene>
<feature type="compositionally biased region" description="Basic and acidic residues" evidence="1">
    <location>
        <begin position="79"/>
        <end position="91"/>
    </location>
</feature>
<dbReference type="AlphaFoldDB" id="A0AA35JI12"/>
<name>A0AA35JI12_SACUV</name>
<evidence type="ECO:0000256" key="1">
    <source>
        <dbReference type="SAM" id="MobiDB-lite"/>
    </source>
</evidence>
<protein>
    <submittedName>
        <fullName evidence="2">Uncharacterized protein</fullName>
    </submittedName>
</protein>
<reference evidence="2" key="1">
    <citation type="submission" date="2022-10" db="EMBL/GenBank/DDBJ databases">
        <authorList>
            <person name="Byrne P K."/>
        </authorList>
    </citation>
    <scope>NUCLEOTIDE SEQUENCE</scope>
    <source>
        <strain evidence="2">CBS7001</strain>
    </source>
</reference>
<evidence type="ECO:0000313" key="3">
    <source>
        <dbReference type="Proteomes" id="UP001162090"/>
    </source>
</evidence>
<feature type="compositionally biased region" description="Polar residues" evidence="1">
    <location>
        <begin position="170"/>
        <end position="179"/>
    </location>
</feature>
<proteinExistence type="predicted"/>
<evidence type="ECO:0000313" key="2">
    <source>
        <dbReference type="EMBL" id="CAI4062858.1"/>
    </source>
</evidence>
<sequence>MSSVAEENSIDREFLRCVCLHLPIHTHIRAHAGSIHDERLLVSYSIVYVAMNRSSRAFQVPNKVITKEDITPLSRSHVKKSDPREGADGDKGLASAVETTPIIITTARSIDTAGSLSKNTTGDEDAQETGVGQDNDNGNGGDGDDDDDDDDLESTLGYSSEPDPLFSPCHQPSFTNNTFAYGADNEPPLEEDEHRKGFHADSESSLFLPQLQQSFFFGTGNTDFWKEVNGTAEEAICLQDTRQRKSSLVALHPGDATPLGIEDFINDDINGNEAGSSTSPSSASSSPCLFDNLDYNIKLLCYRDNEGKFTLKKRKFLKTSLRSSSTISKKWKPVSKRDKLLKRAIRRKSGVCETLSTGFGIGEFML</sequence>
<feature type="region of interest" description="Disordered" evidence="1">
    <location>
        <begin position="74"/>
        <end position="94"/>
    </location>
</feature>
<dbReference type="EMBL" id="OX365918">
    <property type="protein sequence ID" value="CAI4062858.1"/>
    <property type="molecule type" value="Genomic_DNA"/>
</dbReference>
<organism evidence="2 3">
    <name type="scientific">Saccharomyces uvarum</name>
    <name type="common">Yeast</name>
    <name type="synonym">Saccharomyces bayanus var. uvarum</name>
    <dbReference type="NCBI Taxonomy" id="230603"/>
    <lineage>
        <taxon>Eukaryota</taxon>
        <taxon>Fungi</taxon>
        <taxon>Dikarya</taxon>
        <taxon>Ascomycota</taxon>
        <taxon>Saccharomycotina</taxon>
        <taxon>Saccharomycetes</taxon>
        <taxon>Saccharomycetales</taxon>
        <taxon>Saccharomycetaceae</taxon>
        <taxon>Saccharomyces</taxon>
    </lineage>
</organism>
<feature type="compositionally biased region" description="Acidic residues" evidence="1">
    <location>
        <begin position="142"/>
        <end position="153"/>
    </location>
</feature>